<comment type="caution">
    <text evidence="2">The sequence shown here is derived from an EMBL/GenBank/DDBJ whole genome shotgun (WGS) entry which is preliminary data.</text>
</comment>
<dbReference type="OrthoDB" id="5521299at2759"/>
<evidence type="ECO:0000313" key="2">
    <source>
        <dbReference type="EMBL" id="KAG0652601.1"/>
    </source>
</evidence>
<reference evidence="2" key="1">
    <citation type="submission" date="2019-07" db="EMBL/GenBank/DDBJ databases">
        <title>Hyphodiscus hymeniophilus genome sequencing and assembly.</title>
        <authorList>
            <person name="Kramer G."/>
            <person name="Nodwell J."/>
        </authorList>
    </citation>
    <scope>NUCLEOTIDE SEQUENCE</scope>
    <source>
        <strain evidence="2">ATCC 34498</strain>
    </source>
</reference>
<evidence type="ECO:0000259" key="1">
    <source>
        <dbReference type="Pfam" id="PF20263"/>
    </source>
</evidence>
<keyword evidence="3" id="KW-1185">Reference proteome</keyword>
<dbReference type="EMBL" id="VNKQ01000002">
    <property type="protein sequence ID" value="KAG0652601.1"/>
    <property type="molecule type" value="Genomic_DNA"/>
</dbReference>
<protein>
    <recommendedName>
        <fullName evidence="1">LYR motif-containing protein Cup1-like N-terminal domain-containing protein</fullName>
    </recommendedName>
</protein>
<dbReference type="Pfam" id="PF20263">
    <property type="entry name" value="LYRM2-like"/>
    <property type="match status" value="1"/>
</dbReference>
<dbReference type="AlphaFoldDB" id="A0A9P6VQ89"/>
<dbReference type="Proteomes" id="UP000785200">
    <property type="component" value="Unassembled WGS sequence"/>
</dbReference>
<dbReference type="CDD" id="cd20273">
    <property type="entry name" value="Complex1_LYR_unchar"/>
    <property type="match status" value="1"/>
</dbReference>
<evidence type="ECO:0000313" key="3">
    <source>
        <dbReference type="Proteomes" id="UP000785200"/>
    </source>
</evidence>
<organism evidence="2 3">
    <name type="scientific">Hyphodiscus hymeniophilus</name>
    <dbReference type="NCBI Taxonomy" id="353542"/>
    <lineage>
        <taxon>Eukaryota</taxon>
        <taxon>Fungi</taxon>
        <taxon>Dikarya</taxon>
        <taxon>Ascomycota</taxon>
        <taxon>Pezizomycotina</taxon>
        <taxon>Leotiomycetes</taxon>
        <taxon>Helotiales</taxon>
        <taxon>Hyphodiscaceae</taxon>
        <taxon>Hyphodiscus</taxon>
    </lineage>
</organism>
<proteinExistence type="predicted"/>
<accession>A0A9P6VQ89</accession>
<feature type="domain" description="LYR motif-containing protein Cup1-like N-terminal" evidence="1">
    <location>
        <begin position="12"/>
        <end position="106"/>
    </location>
</feature>
<gene>
    <name evidence="2" type="ORF">D0Z07_0468</name>
</gene>
<name>A0A9P6VQ89_9HELO</name>
<dbReference type="InterPro" id="IPR046896">
    <property type="entry name" value="Cup1-like_N"/>
</dbReference>
<sequence length="395" mass="45131">MPQLPDELRHAYRALLRAATYLPDSAARTYIHNYTVFRFRDAANKLLSAKGDSAERLLARYHSRENIHKVWQASRKLERAGRGSAADLEKVLYLTYGRSGKRRRELVQRLLERDEDDVPVNQEALKDLIQNNSQNEKKELRNYKDNLQLKALIQSQKVNQPLGNKVTKLKSFSPKIPETNIWGRATPLKLQASIKQRFWANTLERLLPPLPQYEWERLRGFATGATSIEDAPSRRAKALQEPSDITLLEYFTIPTNRQRSEIEEIGIGEGYIPTSLDKGTPSNGINNMTPRFMRRLYAVIWNMTPTMSQDELTKGWTTIWGGARTAILTGQVTAPSAVDIELFEGLNEQVKPIMKQSMLGKRVRKKTKTMLKEARSKQKAPLEEFGYAQGIVPVI</sequence>